<evidence type="ECO:0000256" key="2">
    <source>
        <dbReference type="ARBA" id="ARBA00023125"/>
    </source>
</evidence>
<keyword evidence="1" id="KW-0229">DNA integration</keyword>
<keyword evidence="2 4" id="KW-0238">DNA-binding</keyword>
<evidence type="ECO:0000313" key="7">
    <source>
        <dbReference type="EMBL" id="QKE93572.1"/>
    </source>
</evidence>
<keyword evidence="3" id="KW-0233">DNA recombination</keyword>
<evidence type="ECO:0000256" key="1">
    <source>
        <dbReference type="ARBA" id="ARBA00022908"/>
    </source>
</evidence>
<dbReference type="SUPFAM" id="SSF47823">
    <property type="entry name" value="lambda integrase-like, N-terminal domain"/>
    <property type="match status" value="1"/>
</dbReference>
<evidence type="ECO:0000313" key="8">
    <source>
        <dbReference type="Proteomes" id="UP000500767"/>
    </source>
</evidence>
<feature type="domain" description="Core-binding (CB)" evidence="6">
    <location>
        <begin position="54"/>
        <end position="134"/>
    </location>
</feature>
<dbReference type="Pfam" id="PF02899">
    <property type="entry name" value="Phage_int_SAM_1"/>
    <property type="match status" value="1"/>
</dbReference>
<name>A0A6M8HYV0_9PROT</name>
<dbReference type="PROSITE" id="PS51898">
    <property type="entry name" value="TYR_RECOMBINASE"/>
    <property type="match status" value="1"/>
</dbReference>
<accession>A0A6M8HYV0</accession>
<dbReference type="GO" id="GO:0003677">
    <property type="term" value="F:DNA binding"/>
    <property type="evidence" value="ECO:0007669"/>
    <property type="project" value="UniProtKB-UniRule"/>
</dbReference>
<dbReference type="Gene3D" id="1.10.150.130">
    <property type="match status" value="1"/>
</dbReference>
<dbReference type="PANTHER" id="PTHR34605">
    <property type="entry name" value="PHAGE_INTEGRASE DOMAIN-CONTAINING PROTEIN"/>
    <property type="match status" value="1"/>
</dbReference>
<evidence type="ECO:0000259" key="6">
    <source>
        <dbReference type="PROSITE" id="PS51900"/>
    </source>
</evidence>
<evidence type="ECO:0000256" key="4">
    <source>
        <dbReference type="PROSITE-ProRule" id="PRU01248"/>
    </source>
</evidence>
<dbReference type="InterPro" id="IPR013762">
    <property type="entry name" value="Integrase-like_cat_sf"/>
</dbReference>
<protein>
    <submittedName>
        <fullName evidence="7">Site-specific integrase</fullName>
    </submittedName>
</protein>
<dbReference type="EMBL" id="CP053710">
    <property type="protein sequence ID" value="QKE93572.1"/>
    <property type="molecule type" value="Genomic_DNA"/>
</dbReference>
<sequence length="373" mass="40371">MDDGETWLLQAPDPDLETTIVLRPAPLNHPPALIRAWFDDAADAVVPLHDGTLATARRAADAYARQAKAENTRRAYRAGVRAWCDWCDIHYLKALPAQPEDIVAFLAHERGRGCSVTTIQLRSAAIRYLHHLAGVALPTQHARVTETIAGIRRAAGLAGEHPRKKAAATLAVLTRILAPISDDLVGLRDRALLLIGFAGALRRSELAAIRVEHLEPRAGGLQLTLPRSKGARTGASVAIAIPAGATALCPVKALYRWLEVAGIREGAVFRRVWQPPAGGGHDQTSARSQILGSQAIDPRTVVRIIQMRSEAVGFDPGVLGGHSLKRGALTEGMERGVHPTRLKQHGRHKSYAVLDEYLEMGDPFESHPMQGIL</sequence>
<evidence type="ECO:0000256" key="3">
    <source>
        <dbReference type="ARBA" id="ARBA00023172"/>
    </source>
</evidence>
<evidence type="ECO:0000259" key="5">
    <source>
        <dbReference type="PROSITE" id="PS51898"/>
    </source>
</evidence>
<dbReference type="GO" id="GO:0006310">
    <property type="term" value="P:DNA recombination"/>
    <property type="evidence" value="ECO:0007669"/>
    <property type="project" value="UniProtKB-KW"/>
</dbReference>
<dbReference type="InterPro" id="IPR011010">
    <property type="entry name" value="DNA_brk_join_enz"/>
</dbReference>
<dbReference type="Proteomes" id="UP000500767">
    <property type="component" value="Plasmid unnamed2"/>
</dbReference>
<gene>
    <name evidence="7" type="ORF">HN018_24100</name>
</gene>
<keyword evidence="8" id="KW-1185">Reference proteome</keyword>
<proteinExistence type="predicted"/>
<dbReference type="PANTHER" id="PTHR34605:SF3">
    <property type="entry name" value="P CELL-TYPE AGGLUTINATION PROTEIN MAP4-LIKE-RELATED"/>
    <property type="match status" value="1"/>
</dbReference>
<dbReference type="InterPro" id="IPR010998">
    <property type="entry name" value="Integrase_recombinase_N"/>
</dbReference>
<geneLocation type="plasmid" evidence="7 8">
    <name>unnamed2</name>
</geneLocation>
<dbReference type="InterPro" id="IPR004107">
    <property type="entry name" value="Integrase_SAM-like_N"/>
</dbReference>
<dbReference type="InterPro" id="IPR052925">
    <property type="entry name" value="Phage_Integrase-like_Recomb"/>
</dbReference>
<reference evidence="7 8" key="1">
    <citation type="journal article" date="2014" name="World J. Microbiol. Biotechnol.">
        <title>Biodiversity and physiological characteristics of Antarctic and Arctic lichens-associated bacteria.</title>
        <authorList>
            <person name="Lee Y.M."/>
            <person name="Kim E.H."/>
            <person name="Lee H.K."/>
            <person name="Hong S.G."/>
        </authorList>
    </citation>
    <scope>NUCLEOTIDE SEQUENCE [LARGE SCALE GENOMIC DNA]</scope>
    <source>
        <strain evidence="7 8">PAMC 26569</strain>
        <plasmid evidence="7">unnamed2</plasmid>
    </source>
</reference>
<dbReference type="PROSITE" id="PS51900">
    <property type="entry name" value="CB"/>
    <property type="match status" value="1"/>
</dbReference>
<dbReference type="InterPro" id="IPR002104">
    <property type="entry name" value="Integrase_catalytic"/>
</dbReference>
<organism evidence="7 8">
    <name type="scientific">Lichenicola cladoniae</name>
    <dbReference type="NCBI Taxonomy" id="1484109"/>
    <lineage>
        <taxon>Bacteria</taxon>
        <taxon>Pseudomonadati</taxon>
        <taxon>Pseudomonadota</taxon>
        <taxon>Alphaproteobacteria</taxon>
        <taxon>Acetobacterales</taxon>
        <taxon>Acetobacteraceae</taxon>
        <taxon>Lichenicola</taxon>
    </lineage>
</organism>
<dbReference type="AlphaFoldDB" id="A0A6M8HYV0"/>
<dbReference type="SUPFAM" id="SSF56349">
    <property type="entry name" value="DNA breaking-rejoining enzymes"/>
    <property type="match status" value="1"/>
</dbReference>
<dbReference type="InterPro" id="IPR044068">
    <property type="entry name" value="CB"/>
</dbReference>
<dbReference type="GO" id="GO:0015074">
    <property type="term" value="P:DNA integration"/>
    <property type="evidence" value="ECO:0007669"/>
    <property type="project" value="UniProtKB-KW"/>
</dbReference>
<dbReference type="KEGG" id="lck:HN018_24100"/>
<dbReference type="Gene3D" id="1.10.443.10">
    <property type="entry name" value="Intergrase catalytic core"/>
    <property type="match status" value="1"/>
</dbReference>
<feature type="domain" description="Tyr recombinase" evidence="5">
    <location>
        <begin position="163"/>
        <end position="373"/>
    </location>
</feature>
<dbReference type="CDD" id="cd00799">
    <property type="entry name" value="INT_Cre_C"/>
    <property type="match status" value="1"/>
</dbReference>
<keyword evidence="7" id="KW-0614">Plasmid</keyword>